<evidence type="ECO:0000256" key="1">
    <source>
        <dbReference type="SAM" id="MobiDB-lite"/>
    </source>
</evidence>
<sequence>MHYSTGRDYVFPLIDAGQSSALVHHRGFLGGSSVSPSSFRVRPRRTTKKKSSSSPSEGPNPRVQKQKIDLQERRKGLKTKLVRKTLRSVYSSSSRVRALKVRMKPNLFARRASFRQEYGIGTQSFPNSIMPRSTALGQLVEDTIF</sequence>
<accession>A0A8S0Q3R0</accession>
<proteinExistence type="predicted"/>
<gene>
    <name evidence="2" type="ORF">OLEA9_A035125</name>
</gene>
<feature type="compositionally biased region" description="Basic residues" evidence="1">
    <location>
        <begin position="41"/>
        <end position="51"/>
    </location>
</feature>
<keyword evidence="3" id="KW-1185">Reference proteome</keyword>
<feature type="region of interest" description="Disordered" evidence="1">
    <location>
        <begin position="33"/>
        <end position="77"/>
    </location>
</feature>
<dbReference type="EMBL" id="CACTIH010000321">
    <property type="protein sequence ID" value="CAA2959401.1"/>
    <property type="molecule type" value="Genomic_DNA"/>
</dbReference>
<dbReference type="AlphaFoldDB" id="A0A8S0Q3R0"/>
<evidence type="ECO:0000313" key="2">
    <source>
        <dbReference type="EMBL" id="CAA2959401.1"/>
    </source>
</evidence>
<organism evidence="2 3">
    <name type="scientific">Olea europaea subsp. europaea</name>
    <dbReference type="NCBI Taxonomy" id="158383"/>
    <lineage>
        <taxon>Eukaryota</taxon>
        <taxon>Viridiplantae</taxon>
        <taxon>Streptophyta</taxon>
        <taxon>Embryophyta</taxon>
        <taxon>Tracheophyta</taxon>
        <taxon>Spermatophyta</taxon>
        <taxon>Magnoliopsida</taxon>
        <taxon>eudicotyledons</taxon>
        <taxon>Gunneridae</taxon>
        <taxon>Pentapetalae</taxon>
        <taxon>asterids</taxon>
        <taxon>lamiids</taxon>
        <taxon>Lamiales</taxon>
        <taxon>Oleaceae</taxon>
        <taxon>Oleeae</taxon>
        <taxon>Olea</taxon>
    </lineage>
</organism>
<name>A0A8S0Q3R0_OLEEU</name>
<dbReference type="Proteomes" id="UP000594638">
    <property type="component" value="Unassembled WGS sequence"/>
</dbReference>
<comment type="caution">
    <text evidence="2">The sequence shown here is derived from an EMBL/GenBank/DDBJ whole genome shotgun (WGS) entry which is preliminary data.</text>
</comment>
<reference evidence="2 3" key="1">
    <citation type="submission" date="2019-12" db="EMBL/GenBank/DDBJ databases">
        <authorList>
            <person name="Alioto T."/>
            <person name="Alioto T."/>
            <person name="Gomez Garrido J."/>
        </authorList>
    </citation>
    <scope>NUCLEOTIDE SEQUENCE [LARGE SCALE GENOMIC DNA]</scope>
</reference>
<evidence type="ECO:0000313" key="3">
    <source>
        <dbReference type="Proteomes" id="UP000594638"/>
    </source>
</evidence>
<protein>
    <submittedName>
        <fullName evidence="2">Uncharacterized protein</fullName>
    </submittedName>
</protein>
<dbReference type="Gramene" id="OE9A035125T1">
    <property type="protein sequence ID" value="OE9A035125C1"/>
    <property type="gene ID" value="OE9A035125"/>
</dbReference>